<evidence type="ECO:0000313" key="3">
    <source>
        <dbReference type="EMBL" id="RVU27048.1"/>
    </source>
</evidence>
<dbReference type="InterPro" id="IPR006660">
    <property type="entry name" value="Arsenate_reductase-like"/>
</dbReference>
<accession>A0A437PXV6</accession>
<dbReference type="SUPFAM" id="SSF52833">
    <property type="entry name" value="Thioredoxin-like"/>
    <property type="match status" value="1"/>
</dbReference>
<dbReference type="AlphaFoldDB" id="A0A437PXV6"/>
<dbReference type="InterPro" id="IPR006504">
    <property type="entry name" value="Tscrpt_reg_Spx/MgsR"/>
</dbReference>
<name>A0A437PXV6_9BACT</name>
<comment type="caution">
    <text evidence="3">The sequence shown here is derived from an EMBL/GenBank/DDBJ whole genome shotgun (WGS) entry which is preliminary data.</text>
</comment>
<proteinExistence type="inferred from homology"/>
<comment type="similarity">
    <text evidence="1 2">Belongs to the ArsC family.</text>
</comment>
<evidence type="ECO:0000313" key="4">
    <source>
        <dbReference type="Proteomes" id="UP000282832"/>
    </source>
</evidence>
<dbReference type="PANTHER" id="PTHR30041">
    <property type="entry name" value="ARSENATE REDUCTASE"/>
    <property type="match status" value="1"/>
</dbReference>
<dbReference type="EMBL" id="SACY01000001">
    <property type="protein sequence ID" value="RVU27048.1"/>
    <property type="molecule type" value="Genomic_DNA"/>
</dbReference>
<dbReference type="NCBIfam" id="TIGR01617">
    <property type="entry name" value="arsC_related"/>
    <property type="match status" value="1"/>
</dbReference>
<dbReference type="RefSeq" id="WP_127802599.1">
    <property type="nucleotide sequence ID" value="NZ_SACY01000001.1"/>
</dbReference>
<dbReference type="PANTHER" id="PTHR30041:SF8">
    <property type="entry name" value="PROTEIN YFFB"/>
    <property type="match status" value="1"/>
</dbReference>
<dbReference type="Gene3D" id="3.40.30.10">
    <property type="entry name" value="Glutaredoxin"/>
    <property type="match status" value="1"/>
</dbReference>
<organism evidence="3 4">
    <name type="scientific">Sandaracinomonas limnophila</name>
    <dbReference type="NCBI Taxonomy" id="1862386"/>
    <lineage>
        <taxon>Bacteria</taxon>
        <taxon>Pseudomonadati</taxon>
        <taxon>Bacteroidota</taxon>
        <taxon>Cytophagia</taxon>
        <taxon>Cytophagales</taxon>
        <taxon>Flectobacillaceae</taxon>
        <taxon>Sandaracinomonas</taxon>
    </lineage>
</organism>
<sequence length="116" mass="13255">MLKIYGIANCNTMKKTFDYLKEKGIPFEFHDYKKLGLAKEQLDTFIKVLGTEVVLNKQGLTYKQLDDATKQSLNDLNTLKTFLLTKTSAIKRPILEQNGQFMAGFDSVNLDSWLTI</sequence>
<evidence type="ECO:0000256" key="2">
    <source>
        <dbReference type="PROSITE-ProRule" id="PRU01282"/>
    </source>
</evidence>
<gene>
    <name evidence="3" type="ORF">EOJ36_03365</name>
</gene>
<protein>
    <submittedName>
        <fullName evidence="3">Spx/MgsR family RNA polymerase-binding regulatory protein</fullName>
    </submittedName>
</protein>
<dbReference type="Proteomes" id="UP000282832">
    <property type="component" value="Unassembled WGS sequence"/>
</dbReference>
<reference evidence="3 4" key="1">
    <citation type="submission" date="2019-01" db="EMBL/GenBank/DDBJ databases">
        <authorList>
            <person name="Chen W.-M."/>
        </authorList>
    </citation>
    <scope>NUCLEOTIDE SEQUENCE [LARGE SCALE GENOMIC DNA]</scope>
    <source>
        <strain evidence="3 4">FSY-15</strain>
    </source>
</reference>
<dbReference type="OrthoDB" id="9794155at2"/>
<dbReference type="InterPro" id="IPR036249">
    <property type="entry name" value="Thioredoxin-like_sf"/>
</dbReference>
<evidence type="ECO:0000256" key="1">
    <source>
        <dbReference type="ARBA" id="ARBA00007198"/>
    </source>
</evidence>
<keyword evidence="4" id="KW-1185">Reference proteome</keyword>
<dbReference type="Pfam" id="PF03960">
    <property type="entry name" value="ArsC"/>
    <property type="match status" value="1"/>
</dbReference>
<dbReference type="PROSITE" id="PS51353">
    <property type="entry name" value="ARSC"/>
    <property type="match status" value="1"/>
</dbReference>